<feature type="region of interest" description="Disordered" evidence="6">
    <location>
        <begin position="1"/>
        <end position="30"/>
    </location>
</feature>
<dbReference type="Gene3D" id="4.10.1000.10">
    <property type="entry name" value="Zinc finger, CCCH-type"/>
    <property type="match status" value="1"/>
</dbReference>
<dbReference type="GO" id="GO:0008270">
    <property type="term" value="F:zinc ion binding"/>
    <property type="evidence" value="ECO:0007669"/>
    <property type="project" value="UniProtKB-KW"/>
</dbReference>
<dbReference type="InterPro" id="IPR000571">
    <property type="entry name" value="Znf_CCCH"/>
</dbReference>
<dbReference type="FunFam" id="4.10.1000.10:FF:000003">
    <property type="entry name" value="Zinc finger CCCH domain-containing protein"/>
    <property type="match status" value="1"/>
</dbReference>
<dbReference type="GO" id="GO:0051252">
    <property type="term" value="P:regulation of RNA metabolic process"/>
    <property type="evidence" value="ECO:0007669"/>
    <property type="project" value="UniProtKB-ARBA"/>
</dbReference>
<feature type="region of interest" description="Disordered" evidence="6">
    <location>
        <begin position="122"/>
        <end position="142"/>
    </location>
</feature>
<keyword evidence="3 5" id="KW-0863">Zinc-finger</keyword>
<reference evidence="8 9" key="1">
    <citation type="journal article" date="2020" name="IScience">
        <title>Genome Sequencing of the Endangered Kingdonia uniflora (Circaeasteraceae, Ranunculales) Reveals Potential Mechanisms of Evolutionary Specialization.</title>
        <authorList>
            <person name="Sun Y."/>
            <person name="Deng T."/>
            <person name="Zhang A."/>
            <person name="Moore M.J."/>
            <person name="Landis J.B."/>
            <person name="Lin N."/>
            <person name="Zhang H."/>
            <person name="Zhang X."/>
            <person name="Huang J."/>
            <person name="Zhang X."/>
            <person name="Sun H."/>
            <person name="Wang H."/>
        </authorList>
    </citation>
    <scope>NUCLEOTIDE SEQUENCE [LARGE SCALE GENOMIC DNA]</scope>
    <source>
        <strain evidence="8">TB1705</strain>
        <tissue evidence="8">Leaf</tissue>
    </source>
</reference>
<keyword evidence="2" id="KW-0677">Repeat</keyword>
<dbReference type="Proteomes" id="UP000541444">
    <property type="component" value="Unassembled WGS sequence"/>
</dbReference>
<evidence type="ECO:0000256" key="6">
    <source>
        <dbReference type="SAM" id="MobiDB-lite"/>
    </source>
</evidence>
<dbReference type="Gene3D" id="3.30.1370.210">
    <property type="match status" value="1"/>
</dbReference>
<feature type="domain" description="C3H1-type" evidence="7">
    <location>
        <begin position="148"/>
        <end position="175"/>
    </location>
</feature>
<feature type="zinc finger region" description="C3H1-type" evidence="5">
    <location>
        <begin position="304"/>
        <end position="332"/>
    </location>
</feature>
<feature type="zinc finger region" description="C3H1-type" evidence="5">
    <location>
        <begin position="214"/>
        <end position="242"/>
    </location>
</feature>
<dbReference type="PANTHER" id="PTHR12547">
    <property type="entry name" value="CCCH ZINC FINGER/TIS11-RELATED"/>
    <property type="match status" value="1"/>
</dbReference>
<gene>
    <name evidence="8" type="ORF">GIB67_025408</name>
</gene>
<dbReference type="GO" id="GO:0010468">
    <property type="term" value="P:regulation of gene expression"/>
    <property type="evidence" value="ECO:0007669"/>
    <property type="project" value="UniProtKB-ARBA"/>
</dbReference>
<keyword evidence="4 5" id="KW-0862">Zinc</keyword>
<dbReference type="Pfam" id="PF00642">
    <property type="entry name" value="zf-CCCH"/>
    <property type="match status" value="2"/>
</dbReference>
<dbReference type="GO" id="GO:0003729">
    <property type="term" value="F:mRNA binding"/>
    <property type="evidence" value="ECO:0007669"/>
    <property type="project" value="InterPro"/>
</dbReference>
<sequence>MTNGTNFNGESNLSQQFYPPQQQHQYQQQRYQEPLQQYVVNTDPIGFWSPSPVLMANSIRSSPPTIATVTPNADYLPHKNLRNFEETPVLMNEMNPYKKPRNFEETPSPAHVNEMNPFPNARIPPPPTPTPTPTPTGLPINRGNGRLFFKTRVCTKYLAGICPYGSNCNFAHGQGDVRQPTPNWQEIVGSNGGGGGVERAQFGTGNWDEDQRIITKNKLCKRFCNGEPCPYGLACNFLHEDPAKFRDTVVSTGMGSIIACDKNRSGSGSGSDQSPPNFASRGPPPVNPNNDLSQFRVNVVRPSYWKTRMCNKWEATGQCRFGDECHYAHGLAGHVEGLTIHRKLSSKKKKNIMSGDNNDRVTKLENQVSSLAATDEKLVLELQMFTDYTDAQIINVGTVPLNPPPSSDNDVLPSAIDAGDVSKQQVMTKKQLLMSKGPKKLSRIYADWIDDIPNGCHLLWEHPMGNGRSYAHKNQSNSNSCHPVIAALGLDCLEIVVHYLITLIDQATFPEYNFVLTHNVFEGNFMSGRLRSIHSEYKARAREGFYLSNAVALAVVGGVVLVTTHDIYMFFKLTREIYEKVSVKSIHSLKVCLFGCFFDLVTFFEAYACSIGSIIAFTDTSSRITRRIADHHFNYCSFTVPFILWIHEMQKFTVCTDAQIINVGTAPLNPPPSSGNDALPNAIDAGDVSKQQVMTKKLSRIYADWIDDILM</sequence>
<evidence type="ECO:0000259" key="7">
    <source>
        <dbReference type="PROSITE" id="PS50103"/>
    </source>
</evidence>
<keyword evidence="9" id="KW-1185">Reference proteome</keyword>
<feature type="domain" description="C3H1-type" evidence="7">
    <location>
        <begin position="214"/>
        <end position="242"/>
    </location>
</feature>
<feature type="compositionally biased region" description="Polar residues" evidence="6">
    <location>
        <begin position="1"/>
        <end position="14"/>
    </location>
</feature>
<feature type="compositionally biased region" description="Pro residues" evidence="6">
    <location>
        <begin position="122"/>
        <end position="136"/>
    </location>
</feature>
<feature type="region of interest" description="Disordered" evidence="6">
    <location>
        <begin position="261"/>
        <end position="292"/>
    </location>
</feature>
<name>A0A7J7NC83_9MAGN</name>
<evidence type="ECO:0000256" key="4">
    <source>
        <dbReference type="ARBA" id="ARBA00022833"/>
    </source>
</evidence>
<dbReference type="InterPro" id="IPR045877">
    <property type="entry name" value="ZFP36-like"/>
</dbReference>
<feature type="zinc finger region" description="C3H1-type" evidence="5">
    <location>
        <begin position="148"/>
        <end position="175"/>
    </location>
</feature>
<evidence type="ECO:0000256" key="3">
    <source>
        <dbReference type="ARBA" id="ARBA00022771"/>
    </source>
</evidence>
<dbReference type="SMART" id="SM00356">
    <property type="entry name" value="ZnF_C3H1"/>
    <property type="match status" value="3"/>
</dbReference>
<accession>A0A7J7NC83</accession>
<protein>
    <recommendedName>
        <fullName evidence="7">C3H1-type domain-containing protein</fullName>
    </recommendedName>
</protein>
<evidence type="ECO:0000256" key="1">
    <source>
        <dbReference type="ARBA" id="ARBA00022723"/>
    </source>
</evidence>
<feature type="compositionally biased region" description="Low complexity" evidence="6">
    <location>
        <begin position="15"/>
        <end position="30"/>
    </location>
</feature>
<evidence type="ECO:0000313" key="9">
    <source>
        <dbReference type="Proteomes" id="UP000541444"/>
    </source>
</evidence>
<evidence type="ECO:0000256" key="5">
    <source>
        <dbReference type="PROSITE-ProRule" id="PRU00723"/>
    </source>
</evidence>
<dbReference type="OrthoDB" id="410307at2759"/>
<dbReference type="SUPFAM" id="SSF90229">
    <property type="entry name" value="CCCH zinc finger"/>
    <property type="match status" value="3"/>
</dbReference>
<dbReference type="InterPro" id="IPR036855">
    <property type="entry name" value="Znf_CCCH_sf"/>
</dbReference>
<evidence type="ECO:0000256" key="2">
    <source>
        <dbReference type="ARBA" id="ARBA00022737"/>
    </source>
</evidence>
<dbReference type="AlphaFoldDB" id="A0A7J7NC83"/>
<keyword evidence="1 5" id="KW-0479">Metal-binding</keyword>
<organism evidence="8 9">
    <name type="scientific">Kingdonia uniflora</name>
    <dbReference type="NCBI Taxonomy" id="39325"/>
    <lineage>
        <taxon>Eukaryota</taxon>
        <taxon>Viridiplantae</taxon>
        <taxon>Streptophyta</taxon>
        <taxon>Embryophyta</taxon>
        <taxon>Tracheophyta</taxon>
        <taxon>Spermatophyta</taxon>
        <taxon>Magnoliopsida</taxon>
        <taxon>Ranunculales</taxon>
        <taxon>Circaeasteraceae</taxon>
        <taxon>Kingdonia</taxon>
    </lineage>
</organism>
<comment type="caution">
    <text evidence="8">The sequence shown here is derived from an EMBL/GenBank/DDBJ whole genome shotgun (WGS) entry which is preliminary data.</text>
</comment>
<dbReference type="EMBL" id="JACGCM010000926">
    <property type="protein sequence ID" value="KAF6164582.1"/>
    <property type="molecule type" value="Genomic_DNA"/>
</dbReference>
<dbReference type="PANTHER" id="PTHR12547:SF121">
    <property type="entry name" value="ZINC FINGER CCCH DOMAIN-CONTAINING PROTEIN 39"/>
    <property type="match status" value="1"/>
</dbReference>
<evidence type="ECO:0000313" key="8">
    <source>
        <dbReference type="EMBL" id="KAF6164582.1"/>
    </source>
</evidence>
<feature type="domain" description="C3H1-type" evidence="7">
    <location>
        <begin position="304"/>
        <end position="332"/>
    </location>
</feature>
<dbReference type="PROSITE" id="PS50103">
    <property type="entry name" value="ZF_C3H1"/>
    <property type="match status" value="3"/>
</dbReference>
<proteinExistence type="predicted"/>